<dbReference type="EMBL" id="CP122537">
    <property type="protein sequence ID" value="WGH77862.1"/>
    <property type="molecule type" value="Genomic_DNA"/>
</dbReference>
<accession>A0ABY8L923</accession>
<proteinExistence type="predicted"/>
<keyword evidence="2" id="KW-1185">Reference proteome</keyword>
<dbReference type="RefSeq" id="WP_279964477.1">
    <property type="nucleotide sequence ID" value="NZ_CP122537.1"/>
</dbReference>
<dbReference type="Proteomes" id="UP001243420">
    <property type="component" value="Chromosome"/>
</dbReference>
<protein>
    <submittedName>
        <fullName evidence="1">DUF5343 domain-containing protein</fullName>
    </submittedName>
</protein>
<reference evidence="1 2" key="1">
    <citation type="submission" date="2023-04" db="EMBL/GenBank/DDBJ databases">
        <title>Jannaschia ovalis sp. nov., a marine bacterium isolated from sea tidal flat.</title>
        <authorList>
            <person name="Kwon D.Y."/>
            <person name="Kim J.-J."/>
        </authorList>
    </citation>
    <scope>NUCLEOTIDE SEQUENCE [LARGE SCALE GENOMIC DNA]</scope>
    <source>
        <strain evidence="1 2">GRR-S6-38</strain>
    </source>
</reference>
<dbReference type="InterPro" id="IPR035235">
    <property type="entry name" value="DUF5343"/>
</dbReference>
<evidence type="ECO:0000313" key="1">
    <source>
        <dbReference type="EMBL" id="WGH77862.1"/>
    </source>
</evidence>
<sequence>MGSKLPYLPTPGTIPKVLDKIVEARVPDRFTLDFLGTKLGFKGGNARPIIPFLKRLGFLRDDGSTTEIYTRFRMESERGKAMAEAMQTGFSEIFERNEYAYDLDRKNLKDLVYSITGAEKGNSASECIVSSFMNLLDYADFESEDEEGSKPLEDDGSKQIERVYEGERQENHYRSDRTLSLGYNININLPETTNVDVYNAIFEAIDKKLIK</sequence>
<dbReference type="Pfam" id="PF17278">
    <property type="entry name" value="DUF5343"/>
    <property type="match status" value="1"/>
</dbReference>
<name>A0ABY8L923_9RHOB</name>
<gene>
    <name evidence="1" type="ORF">P8627_12570</name>
</gene>
<evidence type="ECO:0000313" key="2">
    <source>
        <dbReference type="Proteomes" id="UP001243420"/>
    </source>
</evidence>
<organism evidence="1 2">
    <name type="scientific">Jannaschia ovalis</name>
    <dbReference type="NCBI Taxonomy" id="3038773"/>
    <lineage>
        <taxon>Bacteria</taxon>
        <taxon>Pseudomonadati</taxon>
        <taxon>Pseudomonadota</taxon>
        <taxon>Alphaproteobacteria</taxon>
        <taxon>Rhodobacterales</taxon>
        <taxon>Roseobacteraceae</taxon>
        <taxon>Jannaschia</taxon>
    </lineage>
</organism>